<organism evidence="8 9">
    <name type="scientific">Staphylococcus massiliensis S46</name>
    <dbReference type="NCBI Taxonomy" id="1229783"/>
    <lineage>
        <taxon>Bacteria</taxon>
        <taxon>Bacillati</taxon>
        <taxon>Bacillota</taxon>
        <taxon>Bacilli</taxon>
        <taxon>Bacillales</taxon>
        <taxon>Staphylococcaceae</taxon>
        <taxon>Staphylococcus</taxon>
    </lineage>
</organism>
<accession>K9AEX0</accession>
<evidence type="ECO:0000256" key="1">
    <source>
        <dbReference type="ARBA" id="ARBA00004651"/>
    </source>
</evidence>
<dbReference type="Pfam" id="PF05977">
    <property type="entry name" value="MFS_3"/>
    <property type="match status" value="1"/>
</dbReference>
<dbReference type="SUPFAM" id="SSF103473">
    <property type="entry name" value="MFS general substrate transporter"/>
    <property type="match status" value="1"/>
</dbReference>
<dbReference type="STRING" id="1229783.C273_10652"/>
<dbReference type="EMBL" id="AMSQ01000024">
    <property type="protein sequence ID" value="EKU45844.1"/>
    <property type="molecule type" value="Genomic_DNA"/>
</dbReference>
<feature type="transmembrane region" description="Helical" evidence="7">
    <location>
        <begin position="161"/>
        <end position="182"/>
    </location>
</feature>
<evidence type="ECO:0000256" key="7">
    <source>
        <dbReference type="SAM" id="Phobius"/>
    </source>
</evidence>
<dbReference type="OrthoDB" id="9775268at2"/>
<dbReference type="CDD" id="cd06173">
    <property type="entry name" value="MFS_MefA_like"/>
    <property type="match status" value="1"/>
</dbReference>
<sequence length="394" mass="43758">MTKWFFTGSFFLFLGNWIGQIALNWYVFDTYENAVYLGLINLFRLAPILLLSIWAGKLADRHNRGNLIKITITSSLVVTALLFICSMSMDKVPMTILLIYSFLRGTLSAVETPVRQAVLPDLSTTLPVSKAVSYHSFIINICRSIGPAVSGVIIASHDATLAFLCQAVCYFAAVMLCLPLSFTVNKEIAKKNPFSFKDTIQYFKDHANARSIFVTSLLIMATGFSYTTLLPILTDKNFPDSASIFGIAMTFSAVGGILATLVLPKLLKNVHTSFVYYVSSAIFGISLMMVVFPNPIILFGCIFLAGLFSQWARTTNRIYFQNQVSKENRGKLLSVVMMDRGMIPLGSLLMSLSTEWIGITYTFIIMGLLTLIIAVTFSLRNKEFLGGRKHESGY</sequence>
<evidence type="ECO:0000256" key="4">
    <source>
        <dbReference type="ARBA" id="ARBA00022692"/>
    </source>
</evidence>
<keyword evidence="9" id="KW-1185">Reference proteome</keyword>
<dbReference type="eggNOG" id="COG2814">
    <property type="taxonomic scope" value="Bacteria"/>
</dbReference>
<comment type="caution">
    <text evidence="8">The sequence shown here is derived from an EMBL/GenBank/DDBJ whole genome shotgun (WGS) entry which is preliminary data.</text>
</comment>
<keyword evidence="4 7" id="KW-0812">Transmembrane</keyword>
<proteinExistence type="predicted"/>
<keyword evidence="3" id="KW-1003">Cell membrane</keyword>
<dbReference type="RefSeq" id="WP_009384846.1">
    <property type="nucleotide sequence ID" value="NZ_AMSQ01000024.1"/>
</dbReference>
<name>K9AEX0_9STAP</name>
<feature type="transmembrane region" description="Helical" evidence="7">
    <location>
        <begin position="67"/>
        <end position="89"/>
    </location>
</feature>
<keyword evidence="2" id="KW-0813">Transport</keyword>
<evidence type="ECO:0000256" key="6">
    <source>
        <dbReference type="ARBA" id="ARBA00023136"/>
    </source>
</evidence>
<evidence type="ECO:0000256" key="3">
    <source>
        <dbReference type="ARBA" id="ARBA00022475"/>
    </source>
</evidence>
<dbReference type="InterPro" id="IPR036259">
    <property type="entry name" value="MFS_trans_sf"/>
</dbReference>
<dbReference type="PANTHER" id="PTHR23513:SF11">
    <property type="entry name" value="STAPHYLOFERRIN A TRANSPORTER"/>
    <property type="match status" value="1"/>
</dbReference>
<dbReference type="Gene3D" id="1.20.1250.20">
    <property type="entry name" value="MFS general substrate transporter like domains"/>
    <property type="match status" value="1"/>
</dbReference>
<feature type="transmembrane region" description="Helical" evidence="7">
    <location>
        <begin position="212"/>
        <end position="232"/>
    </location>
</feature>
<dbReference type="Proteomes" id="UP000009885">
    <property type="component" value="Unassembled WGS sequence"/>
</dbReference>
<feature type="transmembrane region" description="Helical" evidence="7">
    <location>
        <begin position="34"/>
        <end position="55"/>
    </location>
</feature>
<dbReference type="PANTHER" id="PTHR23513">
    <property type="entry name" value="INTEGRAL MEMBRANE EFFLUX PROTEIN-RELATED"/>
    <property type="match status" value="1"/>
</dbReference>
<evidence type="ECO:0000313" key="8">
    <source>
        <dbReference type="EMBL" id="EKU45844.1"/>
    </source>
</evidence>
<gene>
    <name evidence="8" type="ORF">C273_10652</name>
</gene>
<feature type="transmembrane region" description="Helical" evidence="7">
    <location>
        <begin position="356"/>
        <end position="379"/>
    </location>
</feature>
<keyword evidence="6 7" id="KW-0472">Membrane</keyword>
<dbReference type="InterPro" id="IPR010290">
    <property type="entry name" value="TM_effector"/>
</dbReference>
<feature type="transmembrane region" description="Helical" evidence="7">
    <location>
        <begin position="7"/>
        <end position="28"/>
    </location>
</feature>
<keyword evidence="5 7" id="KW-1133">Transmembrane helix</keyword>
<dbReference type="PATRIC" id="fig|1229783.3.peg.2118"/>
<comment type="subcellular location">
    <subcellularLocation>
        <location evidence="1">Cell membrane</location>
        <topology evidence="1">Multi-pass membrane protein</topology>
    </subcellularLocation>
</comment>
<evidence type="ECO:0000313" key="9">
    <source>
        <dbReference type="Proteomes" id="UP000009885"/>
    </source>
</evidence>
<feature type="transmembrane region" description="Helical" evidence="7">
    <location>
        <begin position="274"/>
        <end position="290"/>
    </location>
</feature>
<feature type="transmembrane region" description="Helical" evidence="7">
    <location>
        <begin position="244"/>
        <end position="262"/>
    </location>
</feature>
<reference evidence="8 9" key="1">
    <citation type="journal article" date="2013" name="Genome Announc.">
        <title>Genome Sequence of Staphylococcus massiliensis Strain S46, Isolated from the Surface of Healthy Human Skin.</title>
        <authorList>
            <person name="Srivastav R."/>
            <person name="Singh A."/>
            <person name="Jangir P.K."/>
            <person name="Kumari C."/>
            <person name="Muduli S."/>
            <person name="Sharma R."/>
        </authorList>
    </citation>
    <scope>NUCLEOTIDE SEQUENCE [LARGE SCALE GENOMIC DNA]</scope>
    <source>
        <strain evidence="8 9">S46</strain>
    </source>
</reference>
<evidence type="ECO:0000256" key="2">
    <source>
        <dbReference type="ARBA" id="ARBA00022448"/>
    </source>
</evidence>
<dbReference type="AlphaFoldDB" id="K9AEX0"/>
<protein>
    <submittedName>
        <fullName evidence="8">Major facilitator superfamily permease</fullName>
    </submittedName>
</protein>
<dbReference type="GO" id="GO:0005886">
    <property type="term" value="C:plasma membrane"/>
    <property type="evidence" value="ECO:0007669"/>
    <property type="project" value="UniProtKB-SubCell"/>
</dbReference>
<evidence type="ECO:0000256" key="5">
    <source>
        <dbReference type="ARBA" id="ARBA00022989"/>
    </source>
</evidence>